<organism evidence="1 2">
    <name type="scientific">Septoria linicola</name>
    <dbReference type="NCBI Taxonomy" id="215465"/>
    <lineage>
        <taxon>Eukaryota</taxon>
        <taxon>Fungi</taxon>
        <taxon>Dikarya</taxon>
        <taxon>Ascomycota</taxon>
        <taxon>Pezizomycotina</taxon>
        <taxon>Dothideomycetes</taxon>
        <taxon>Dothideomycetidae</taxon>
        <taxon>Mycosphaerellales</taxon>
        <taxon>Mycosphaerellaceae</taxon>
        <taxon>Septoria</taxon>
    </lineage>
</organism>
<accession>A0A9Q9B7A3</accession>
<protein>
    <submittedName>
        <fullName evidence="1">Uncharacterized protein</fullName>
    </submittedName>
</protein>
<keyword evidence="2" id="KW-1185">Reference proteome</keyword>
<evidence type="ECO:0000313" key="2">
    <source>
        <dbReference type="Proteomes" id="UP001056384"/>
    </source>
</evidence>
<dbReference type="Proteomes" id="UP001056384">
    <property type="component" value="Chromosome 10"/>
</dbReference>
<name>A0A9Q9B7A3_9PEZI</name>
<dbReference type="AlphaFoldDB" id="A0A9Q9B7A3"/>
<reference evidence="1" key="1">
    <citation type="submission" date="2022-06" db="EMBL/GenBank/DDBJ databases">
        <title>Complete genome sequences of two strains of the flax pathogen Septoria linicola.</title>
        <authorList>
            <person name="Lapalu N."/>
            <person name="Simon A."/>
            <person name="Demenou B."/>
            <person name="Paumier D."/>
            <person name="Guillot M.-P."/>
            <person name="Gout L."/>
            <person name="Valade R."/>
        </authorList>
    </citation>
    <scope>NUCLEOTIDE SEQUENCE</scope>
    <source>
        <strain evidence="1">SE15195</strain>
    </source>
</reference>
<sequence length="197" mass="21939">MAISLLLSASLAEPPDKERSHIWLTPWTDNACQGVPGHAPGRAGTNSTRRSTLKAVHLVESWKDGGHCESWKESWNSFSSFSYTIGRGKIGGGIIEDKVPANHEGRGSDEKNARMCILEFYQGMKCGTRQPKLLGGWEEQKPIMVILNAISSQYGNLDKCHRLHELTKHNARSVFFDCRTTWISDYTVPHLGGENTN</sequence>
<evidence type="ECO:0000313" key="1">
    <source>
        <dbReference type="EMBL" id="USW57686.1"/>
    </source>
</evidence>
<gene>
    <name evidence="1" type="ORF">Slin15195_G110050</name>
</gene>
<dbReference type="EMBL" id="CP099427">
    <property type="protein sequence ID" value="USW57686.1"/>
    <property type="molecule type" value="Genomic_DNA"/>
</dbReference>
<proteinExistence type="predicted"/>